<evidence type="ECO:0000313" key="1">
    <source>
        <dbReference type="EMBL" id="KAK4388220.1"/>
    </source>
</evidence>
<reference evidence="1" key="2">
    <citation type="journal article" date="2024" name="Plant">
        <title>Genomic evolution and insights into agronomic trait innovations of Sesamum species.</title>
        <authorList>
            <person name="Miao H."/>
            <person name="Wang L."/>
            <person name="Qu L."/>
            <person name="Liu H."/>
            <person name="Sun Y."/>
            <person name="Le M."/>
            <person name="Wang Q."/>
            <person name="Wei S."/>
            <person name="Zheng Y."/>
            <person name="Lin W."/>
            <person name="Duan Y."/>
            <person name="Cao H."/>
            <person name="Xiong S."/>
            <person name="Wang X."/>
            <person name="Wei L."/>
            <person name="Li C."/>
            <person name="Ma Q."/>
            <person name="Ju M."/>
            <person name="Zhao R."/>
            <person name="Li G."/>
            <person name="Mu C."/>
            <person name="Tian Q."/>
            <person name="Mei H."/>
            <person name="Zhang T."/>
            <person name="Gao T."/>
            <person name="Zhang H."/>
        </authorList>
    </citation>
    <scope>NUCLEOTIDE SEQUENCE</scope>
    <source>
        <strain evidence="1">K16</strain>
    </source>
</reference>
<sequence>MVYLQEFKCNIGAENDPEMFSQAMISRKFNLWYDAMKEEMNSMAFNKVWDLVELLDGFKVIGFAHFDMDLHQMDVKAAFLTGELEEDVYMNQPE</sequence>
<organism evidence="1 2">
    <name type="scientific">Sesamum angolense</name>
    <dbReference type="NCBI Taxonomy" id="2727404"/>
    <lineage>
        <taxon>Eukaryota</taxon>
        <taxon>Viridiplantae</taxon>
        <taxon>Streptophyta</taxon>
        <taxon>Embryophyta</taxon>
        <taxon>Tracheophyta</taxon>
        <taxon>Spermatophyta</taxon>
        <taxon>Magnoliopsida</taxon>
        <taxon>eudicotyledons</taxon>
        <taxon>Gunneridae</taxon>
        <taxon>Pentapetalae</taxon>
        <taxon>asterids</taxon>
        <taxon>lamiids</taxon>
        <taxon>Lamiales</taxon>
        <taxon>Pedaliaceae</taxon>
        <taxon>Sesamum</taxon>
    </lineage>
</organism>
<dbReference type="Proteomes" id="UP001289374">
    <property type="component" value="Unassembled WGS sequence"/>
</dbReference>
<accession>A0AAE2BK06</accession>
<proteinExistence type="predicted"/>
<protein>
    <recommendedName>
        <fullName evidence="3">Reverse transcriptase Ty1/copia-type domain-containing protein</fullName>
    </recommendedName>
</protein>
<keyword evidence="2" id="KW-1185">Reference proteome</keyword>
<dbReference type="EMBL" id="JACGWL010000014">
    <property type="protein sequence ID" value="KAK4388220.1"/>
    <property type="molecule type" value="Genomic_DNA"/>
</dbReference>
<comment type="caution">
    <text evidence="1">The sequence shown here is derived from an EMBL/GenBank/DDBJ whole genome shotgun (WGS) entry which is preliminary data.</text>
</comment>
<evidence type="ECO:0008006" key="3">
    <source>
        <dbReference type="Google" id="ProtNLM"/>
    </source>
</evidence>
<evidence type="ECO:0000313" key="2">
    <source>
        <dbReference type="Proteomes" id="UP001289374"/>
    </source>
</evidence>
<reference evidence="1" key="1">
    <citation type="submission" date="2020-06" db="EMBL/GenBank/DDBJ databases">
        <authorList>
            <person name="Li T."/>
            <person name="Hu X."/>
            <person name="Zhang T."/>
            <person name="Song X."/>
            <person name="Zhang H."/>
            <person name="Dai N."/>
            <person name="Sheng W."/>
            <person name="Hou X."/>
            <person name="Wei L."/>
        </authorList>
    </citation>
    <scope>NUCLEOTIDE SEQUENCE</scope>
    <source>
        <strain evidence="1">K16</strain>
        <tissue evidence="1">Leaf</tissue>
    </source>
</reference>
<gene>
    <name evidence="1" type="ORF">Sango_2428600</name>
</gene>
<name>A0AAE2BK06_9LAMI</name>
<dbReference type="AlphaFoldDB" id="A0AAE2BK06"/>